<comment type="pathway">
    <text evidence="3">Protein modification; protein ubiquitination.</text>
</comment>
<evidence type="ECO:0000313" key="18">
    <source>
        <dbReference type="EMBL" id="KAJ7942821.1"/>
    </source>
</evidence>
<dbReference type="Proteomes" id="UP001163823">
    <property type="component" value="Chromosome 14"/>
</dbReference>
<keyword evidence="6 15" id="KW-0812">Transmembrane</keyword>
<evidence type="ECO:0000256" key="14">
    <source>
        <dbReference type="ARBA" id="ARBA00024209"/>
    </source>
</evidence>
<protein>
    <recommendedName>
        <fullName evidence="4">RING-type E3 ubiquitin transferase</fullName>
        <ecNumber evidence="4">2.3.2.27</ecNumber>
    </recommendedName>
</protein>
<feature type="chain" id="PRO_5041938330" description="RING-type E3 ubiquitin transferase" evidence="16">
    <location>
        <begin position="23"/>
        <end position="314"/>
    </location>
</feature>
<evidence type="ECO:0000256" key="9">
    <source>
        <dbReference type="ARBA" id="ARBA00022771"/>
    </source>
</evidence>
<evidence type="ECO:0000313" key="19">
    <source>
        <dbReference type="Proteomes" id="UP001163823"/>
    </source>
</evidence>
<keyword evidence="12 15" id="KW-1133">Transmembrane helix</keyword>
<keyword evidence="5" id="KW-0808">Transferase</keyword>
<dbReference type="GO" id="GO:0061630">
    <property type="term" value="F:ubiquitin protein ligase activity"/>
    <property type="evidence" value="ECO:0007669"/>
    <property type="project" value="UniProtKB-EC"/>
</dbReference>
<dbReference type="GO" id="GO:0030247">
    <property type="term" value="F:polysaccharide binding"/>
    <property type="evidence" value="ECO:0007669"/>
    <property type="project" value="InterPro"/>
</dbReference>
<dbReference type="GO" id="GO:0016301">
    <property type="term" value="F:kinase activity"/>
    <property type="evidence" value="ECO:0007669"/>
    <property type="project" value="UniProtKB-KW"/>
</dbReference>
<dbReference type="GO" id="GO:0016020">
    <property type="term" value="C:membrane"/>
    <property type="evidence" value="ECO:0007669"/>
    <property type="project" value="UniProtKB-SubCell"/>
</dbReference>
<dbReference type="EMBL" id="JARAOO010000014">
    <property type="protein sequence ID" value="KAJ7942821.1"/>
    <property type="molecule type" value="Genomic_DNA"/>
</dbReference>
<evidence type="ECO:0000256" key="10">
    <source>
        <dbReference type="ARBA" id="ARBA00022786"/>
    </source>
</evidence>
<dbReference type="PANTHER" id="PTHR46279">
    <property type="entry name" value="RING/U-BOX SUPERFAMILY PROTEIN"/>
    <property type="match status" value="1"/>
</dbReference>
<reference evidence="18" key="1">
    <citation type="journal article" date="2023" name="Science">
        <title>Elucidation of the pathway for biosynthesis of saponin adjuvants from the soapbark tree.</title>
        <authorList>
            <person name="Reed J."/>
            <person name="Orme A."/>
            <person name="El-Demerdash A."/>
            <person name="Owen C."/>
            <person name="Martin L.B.B."/>
            <person name="Misra R.C."/>
            <person name="Kikuchi S."/>
            <person name="Rejzek M."/>
            <person name="Martin A.C."/>
            <person name="Harkess A."/>
            <person name="Leebens-Mack J."/>
            <person name="Louveau T."/>
            <person name="Stephenson M.J."/>
            <person name="Osbourn A."/>
        </authorList>
    </citation>
    <scope>NUCLEOTIDE SEQUENCE</scope>
    <source>
        <strain evidence="18">S10</strain>
    </source>
</reference>
<evidence type="ECO:0000256" key="6">
    <source>
        <dbReference type="ARBA" id="ARBA00022692"/>
    </source>
</evidence>
<keyword evidence="19" id="KW-1185">Reference proteome</keyword>
<evidence type="ECO:0000256" key="7">
    <source>
        <dbReference type="ARBA" id="ARBA00022723"/>
    </source>
</evidence>
<keyword evidence="9" id="KW-0863">Zinc-finger</keyword>
<dbReference type="PANTHER" id="PTHR46279:SF9">
    <property type="entry name" value="OS01G0116300 PROTEIN"/>
    <property type="match status" value="1"/>
</dbReference>
<evidence type="ECO:0000256" key="1">
    <source>
        <dbReference type="ARBA" id="ARBA00000900"/>
    </source>
</evidence>
<dbReference type="AlphaFoldDB" id="A0AAD7P5H0"/>
<dbReference type="InterPro" id="IPR046948">
    <property type="entry name" value="ATL20-22-like"/>
</dbReference>
<evidence type="ECO:0000256" key="3">
    <source>
        <dbReference type="ARBA" id="ARBA00004906"/>
    </source>
</evidence>
<gene>
    <name evidence="18" type="ORF">O6P43_032442</name>
</gene>
<evidence type="ECO:0000256" key="5">
    <source>
        <dbReference type="ARBA" id="ARBA00022679"/>
    </source>
</evidence>
<organism evidence="18 19">
    <name type="scientific">Quillaja saponaria</name>
    <name type="common">Soap bark tree</name>
    <dbReference type="NCBI Taxonomy" id="32244"/>
    <lineage>
        <taxon>Eukaryota</taxon>
        <taxon>Viridiplantae</taxon>
        <taxon>Streptophyta</taxon>
        <taxon>Embryophyta</taxon>
        <taxon>Tracheophyta</taxon>
        <taxon>Spermatophyta</taxon>
        <taxon>Magnoliopsida</taxon>
        <taxon>eudicotyledons</taxon>
        <taxon>Gunneridae</taxon>
        <taxon>Pentapetalae</taxon>
        <taxon>rosids</taxon>
        <taxon>fabids</taxon>
        <taxon>Fabales</taxon>
        <taxon>Quillajaceae</taxon>
        <taxon>Quillaja</taxon>
    </lineage>
</organism>
<evidence type="ECO:0000256" key="15">
    <source>
        <dbReference type="SAM" id="Phobius"/>
    </source>
</evidence>
<sequence>MVSYPVFCLPFIVLLFVQLGLNQNECIESKCGCGCPIVQFPFKIKDSKLDHCGYPGFDLSCIDKHETVLELPAIPVKFFVRSIDYESRVLEVYEPNNCFLRQLLGLNFSFSSPFEFQPKFLKNCSIFDCSPSEGDIGYENSCSIIDTCYQLRAVLSDYIDISDFEKPSCTKMGDISVSWVSREYSLFLSWTNPNCSICEAERKNCKWKSNGTEGEIECFHIPKPIRGKSAKIIATSVVLGSFLLILVVVTVSHIYSSSKEREEYEARIEQFLDDYRALKPTRYSFADIKKITNQFKEKLGQGAYGIVFKGRLFQ</sequence>
<accession>A0AAD7P5H0</accession>
<dbReference type="KEGG" id="qsa:O6P43_032442"/>
<dbReference type="InterPro" id="IPR025287">
    <property type="entry name" value="WAK_GUB"/>
</dbReference>
<comment type="subcellular location">
    <subcellularLocation>
        <location evidence="2">Membrane</location>
        <topology evidence="2">Single-pass membrane protein</topology>
    </subcellularLocation>
</comment>
<name>A0AAD7P5H0_QUISA</name>
<dbReference type="Gene3D" id="3.30.200.20">
    <property type="entry name" value="Phosphorylase Kinase, domain 1"/>
    <property type="match status" value="1"/>
</dbReference>
<evidence type="ECO:0000256" key="13">
    <source>
        <dbReference type="ARBA" id="ARBA00023136"/>
    </source>
</evidence>
<feature type="signal peptide" evidence="16">
    <location>
        <begin position="1"/>
        <end position="22"/>
    </location>
</feature>
<keyword evidence="18" id="KW-0418">Kinase</keyword>
<evidence type="ECO:0000256" key="2">
    <source>
        <dbReference type="ARBA" id="ARBA00004167"/>
    </source>
</evidence>
<keyword evidence="11" id="KW-0862">Zinc</keyword>
<evidence type="ECO:0000256" key="8">
    <source>
        <dbReference type="ARBA" id="ARBA00022729"/>
    </source>
</evidence>
<dbReference type="Pfam" id="PF13947">
    <property type="entry name" value="GUB_WAK_bind"/>
    <property type="match status" value="1"/>
</dbReference>
<evidence type="ECO:0000256" key="12">
    <source>
        <dbReference type="ARBA" id="ARBA00022989"/>
    </source>
</evidence>
<keyword evidence="8 16" id="KW-0732">Signal</keyword>
<feature type="transmembrane region" description="Helical" evidence="15">
    <location>
        <begin position="232"/>
        <end position="255"/>
    </location>
</feature>
<dbReference type="GO" id="GO:0008270">
    <property type="term" value="F:zinc ion binding"/>
    <property type="evidence" value="ECO:0007669"/>
    <property type="project" value="UniProtKB-KW"/>
</dbReference>
<evidence type="ECO:0000256" key="4">
    <source>
        <dbReference type="ARBA" id="ARBA00012483"/>
    </source>
</evidence>
<feature type="domain" description="Wall-associated receptor kinase galacturonan-binding" evidence="17">
    <location>
        <begin position="28"/>
        <end position="93"/>
    </location>
</feature>
<comment type="similarity">
    <text evidence="14">Belongs to the RING-type zinc finger family. ATL subfamily.</text>
</comment>
<keyword evidence="7" id="KW-0479">Metal-binding</keyword>
<evidence type="ECO:0000256" key="11">
    <source>
        <dbReference type="ARBA" id="ARBA00022833"/>
    </source>
</evidence>
<evidence type="ECO:0000259" key="17">
    <source>
        <dbReference type="Pfam" id="PF13947"/>
    </source>
</evidence>
<proteinExistence type="inferred from homology"/>
<dbReference type="EC" id="2.3.2.27" evidence="4"/>
<keyword evidence="13 15" id="KW-0472">Membrane</keyword>
<comment type="caution">
    <text evidence="18">The sequence shown here is derived from an EMBL/GenBank/DDBJ whole genome shotgun (WGS) entry which is preliminary data.</text>
</comment>
<evidence type="ECO:0000256" key="16">
    <source>
        <dbReference type="SAM" id="SignalP"/>
    </source>
</evidence>
<comment type="catalytic activity">
    <reaction evidence="1">
        <text>S-ubiquitinyl-[E2 ubiquitin-conjugating enzyme]-L-cysteine + [acceptor protein]-L-lysine = [E2 ubiquitin-conjugating enzyme]-L-cysteine + N(6)-ubiquitinyl-[acceptor protein]-L-lysine.</text>
        <dbReference type="EC" id="2.3.2.27"/>
    </reaction>
</comment>
<keyword evidence="10" id="KW-0833">Ubl conjugation pathway</keyword>